<sequence>MRRSALFAISSDPKGTSTFTTASNTISLLPGELLHLVHTILPPELFHAVAPGLPDLLSYAVRGHPVNIGPINKLFDFSHRTATWNELFGYGASDEQ</sequence>
<dbReference type="OrthoDB" id="271111at2759"/>
<organism evidence="1 2">
    <name type="scientific">Nesidiocoris tenuis</name>
    <dbReference type="NCBI Taxonomy" id="355587"/>
    <lineage>
        <taxon>Eukaryota</taxon>
        <taxon>Metazoa</taxon>
        <taxon>Ecdysozoa</taxon>
        <taxon>Arthropoda</taxon>
        <taxon>Hexapoda</taxon>
        <taxon>Insecta</taxon>
        <taxon>Pterygota</taxon>
        <taxon>Neoptera</taxon>
        <taxon>Paraneoptera</taxon>
        <taxon>Hemiptera</taxon>
        <taxon>Heteroptera</taxon>
        <taxon>Panheteroptera</taxon>
        <taxon>Cimicomorpha</taxon>
        <taxon>Miridae</taxon>
        <taxon>Dicyphina</taxon>
        <taxon>Nesidiocoris</taxon>
    </lineage>
</organism>
<protein>
    <submittedName>
        <fullName evidence="1">Uncharacterized protein</fullName>
    </submittedName>
</protein>
<dbReference type="EMBL" id="CADCXU010022495">
    <property type="protein sequence ID" value="CAB0009932.1"/>
    <property type="molecule type" value="Genomic_DNA"/>
</dbReference>
<gene>
    <name evidence="1" type="ORF">NTEN_LOCUS15005</name>
</gene>
<reference evidence="1 2" key="1">
    <citation type="submission" date="2020-02" db="EMBL/GenBank/DDBJ databases">
        <authorList>
            <person name="Ferguson B K."/>
        </authorList>
    </citation>
    <scope>NUCLEOTIDE SEQUENCE [LARGE SCALE GENOMIC DNA]</scope>
</reference>
<dbReference type="AlphaFoldDB" id="A0A6H5H391"/>
<feature type="non-terminal residue" evidence="1">
    <location>
        <position position="96"/>
    </location>
</feature>
<proteinExistence type="predicted"/>
<keyword evidence="2" id="KW-1185">Reference proteome</keyword>
<evidence type="ECO:0000313" key="1">
    <source>
        <dbReference type="EMBL" id="CAB0009932.1"/>
    </source>
</evidence>
<accession>A0A6H5H391</accession>
<evidence type="ECO:0000313" key="2">
    <source>
        <dbReference type="Proteomes" id="UP000479000"/>
    </source>
</evidence>
<name>A0A6H5H391_9HEMI</name>
<dbReference type="Proteomes" id="UP000479000">
    <property type="component" value="Unassembled WGS sequence"/>
</dbReference>